<keyword evidence="4 8" id="KW-0689">Ribosomal protein</keyword>
<keyword evidence="3 8" id="KW-0694">RNA-binding</keyword>
<evidence type="ECO:0000256" key="6">
    <source>
        <dbReference type="ARBA" id="ARBA00024775"/>
    </source>
</evidence>
<dbReference type="PRINTS" id="PR00062">
    <property type="entry name" value="RIBOSOMALL20"/>
</dbReference>
<evidence type="ECO:0000256" key="8">
    <source>
        <dbReference type="HAMAP-Rule" id="MF_00382"/>
    </source>
</evidence>
<dbReference type="Gene3D" id="1.10.1900.20">
    <property type="entry name" value="Ribosomal protein L20"/>
    <property type="match status" value="1"/>
</dbReference>
<dbReference type="InterPro" id="IPR035566">
    <property type="entry name" value="Ribosomal_protein_bL20_C"/>
</dbReference>
<comment type="function">
    <text evidence="6 8 9">Binds directly to 23S ribosomal RNA and is necessary for the in vitro assembly process of the 50S ribosomal subunit. It is not involved in the protein synthesizing functions of that subunit.</text>
</comment>
<dbReference type="GO" id="GO:0006412">
    <property type="term" value="P:translation"/>
    <property type="evidence" value="ECO:0007669"/>
    <property type="project" value="InterPro"/>
</dbReference>
<dbReference type="PANTHER" id="PTHR10986">
    <property type="entry name" value="39S RIBOSOMAL PROTEIN L20"/>
    <property type="match status" value="1"/>
</dbReference>
<evidence type="ECO:0000256" key="1">
    <source>
        <dbReference type="ARBA" id="ARBA00007698"/>
    </source>
</evidence>
<reference evidence="10 11" key="1">
    <citation type="journal article" date="2016" name="Nat. Commun.">
        <title>Thousands of microbial genomes shed light on interconnected biogeochemical processes in an aquifer system.</title>
        <authorList>
            <person name="Anantharaman K."/>
            <person name="Brown C.T."/>
            <person name="Hug L.A."/>
            <person name="Sharon I."/>
            <person name="Castelle C.J."/>
            <person name="Probst A.J."/>
            <person name="Thomas B.C."/>
            <person name="Singh A."/>
            <person name="Wilkins M.J."/>
            <person name="Karaoz U."/>
            <person name="Brodie E.L."/>
            <person name="Williams K.H."/>
            <person name="Hubbard S.S."/>
            <person name="Banfield J.F."/>
        </authorList>
    </citation>
    <scope>NUCLEOTIDE SEQUENCE [LARGE SCALE GENOMIC DNA]</scope>
</reference>
<dbReference type="GO" id="GO:0000027">
    <property type="term" value="P:ribosomal large subunit assembly"/>
    <property type="evidence" value="ECO:0007669"/>
    <property type="project" value="UniProtKB-UniRule"/>
</dbReference>
<dbReference type="FunFam" id="1.10.1900.20:FF:000001">
    <property type="entry name" value="50S ribosomal protein L20"/>
    <property type="match status" value="1"/>
</dbReference>
<keyword evidence="2 8" id="KW-0699">rRNA-binding</keyword>
<sequence>MVRVKRGFVARRRKNKLRKRAKGFRGGLRTQSTRRKIAVYKAQRHATRHRRQKKGTMRALWIARINAAVRLAGTTYGRFISALKKSNISLDRRSLADLAANHPQDFSKILESVGIK</sequence>
<dbReference type="EMBL" id="METP01000060">
    <property type="protein sequence ID" value="OGC03111.1"/>
    <property type="molecule type" value="Genomic_DNA"/>
</dbReference>
<evidence type="ECO:0000256" key="7">
    <source>
        <dbReference type="ARBA" id="ARBA00035172"/>
    </source>
</evidence>
<proteinExistence type="inferred from homology"/>
<dbReference type="HAMAP" id="MF_00382">
    <property type="entry name" value="Ribosomal_bL20"/>
    <property type="match status" value="1"/>
</dbReference>
<dbReference type="GO" id="GO:0005840">
    <property type="term" value="C:ribosome"/>
    <property type="evidence" value="ECO:0007669"/>
    <property type="project" value="UniProtKB-KW"/>
</dbReference>
<dbReference type="Gene3D" id="6.10.160.10">
    <property type="match status" value="1"/>
</dbReference>
<accession>A0A1F4R4F0</accession>
<dbReference type="GO" id="GO:0019843">
    <property type="term" value="F:rRNA binding"/>
    <property type="evidence" value="ECO:0007669"/>
    <property type="project" value="UniProtKB-UniRule"/>
</dbReference>
<dbReference type="NCBIfam" id="TIGR01032">
    <property type="entry name" value="rplT_bact"/>
    <property type="match status" value="1"/>
</dbReference>
<comment type="caution">
    <text evidence="10">The sequence shown here is derived from an EMBL/GenBank/DDBJ whole genome shotgun (WGS) entry which is preliminary data.</text>
</comment>
<protein>
    <recommendedName>
        <fullName evidence="7 8">Large ribosomal subunit protein bL20</fullName>
    </recommendedName>
</protein>
<dbReference type="GO" id="GO:1990904">
    <property type="term" value="C:ribonucleoprotein complex"/>
    <property type="evidence" value="ECO:0007669"/>
    <property type="project" value="UniProtKB-KW"/>
</dbReference>
<evidence type="ECO:0000256" key="9">
    <source>
        <dbReference type="RuleBase" id="RU000560"/>
    </source>
</evidence>
<dbReference type="CDD" id="cd07026">
    <property type="entry name" value="Ribosomal_L20"/>
    <property type="match status" value="1"/>
</dbReference>
<dbReference type="SUPFAM" id="SSF74731">
    <property type="entry name" value="Ribosomal protein L20"/>
    <property type="match status" value="1"/>
</dbReference>
<dbReference type="AlphaFoldDB" id="A0A1F4R4F0"/>
<dbReference type="Pfam" id="PF00453">
    <property type="entry name" value="Ribosomal_L20"/>
    <property type="match status" value="1"/>
</dbReference>
<name>A0A1F4R4F0_UNCSA</name>
<evidence type="ECO:0000256" key="2">
    <source>
        <dbReference type="ARBA" id="ARBA00022730"/>
    </source>
</evidence>
<evidence type="ECO:0000256" key="5">
    <source>
        <dbReference type="ARBA" id="ARBA00023274"/>
    </source>
</evidence>
<dbReference type="Proteomes" id="UP000176938">
    <property type="component" value="Unassembled WGS sequence"/>
</dbReference>
<dbReference type="InterPro" id="IPR005813">
    <property type="entry name" value="Ribosomal_bL20"/>
</dbReference>
<dbReference type="InterPro" id="IPR049946">
    <property type="entry name" value="RIBOSOMAL_L20_CS"/>
</dbReference>
<evidence type="ECO:0000256" key="4">
    <source>
        <dbReference type="ARBA" id="ARBA00022980"/>
    </source>
</evidence>
<keyword evidence="5 8" id="KW-0687">Ribonucleoprotein</keyword>
<evidence type="ECO:0000313" key="11">
    <source>
        <dbReference type="Proteomes" id="UP000176938"/>
    </source>
</evidence>
<evidence type="ECO:0000256" key="3">
    <source>
        <dbReference type="ARBA" id="ARBA00022884"/>
    </source>
</evidence>
<dbReference type="PROSITE" id="PS00937">
    <property type="entry name" value="RIBOSOMAL_L20"/>
    <property type="match status" value="1"/>
</dbReference>
<comment type="similarity">
    <text evidence="1 8 9">Belongs to the bacterial ribosomal protein bL20 family.</text>
</comment>
<evidence type="ECO:0000313" key="10">
    <source>
        <dbReference type="EMBL" id="OGC03111.1"/>
    </source>
</evidence>
<organism evidence="10 11">
    <name type="scientific">candidate division WOR-1 bacterium RIFCSPLOWO2_02_FULL_46_20</name>
    <dbReference type="NCBI Taxonomy" id="1802567"/>
    <lineage>
        <taxon>Bacteria</taxon>
        <taxon>Bacillati</taxon>
        <taxon>Saganbacteria</taxon>
    </lineage>
</organism>
<dbReference type="GO" id="GO:0003735">
    <property type="term" value="F:structural constituent of ribosome"/>
    <property type="evidence" value="ECO:0007669"/>
    <property type="project" value="InterPro"/>
</dbReference>
<gene>
    <name evidence="8" type="primary">rplT</name>
    <name evidence="10" type="ORF">A3H38_03605</name>
</gene>